<protein>
    <submittedName>
        <fullName evidence="1">Uncharacterized protein</fullName>
    </submittedName>
</protein>
<name>A0ABR6W7S3_9BACT</name>
<keyword evidence="2" id="KW-1185">Reference proteome</keyword>
<gene>
    <name evidence="1" type="ORF">FH603_3145</name>
</gene>
<proteinExistence type="predicted"/>
<accession>A0ABR6W7S3</accession>
<evidence type="ECO:0000313" key="2">
    <source>
        <dbReference type="Proteomes" id="UP000700732"/>
    </source>
</evidence>
<dbReference type="EMBL" id="VFIA01000018">
    <property type="protein sequence ID" value="MBC3792631.1"/>
    <property type="molecule type" value="Genomic_DNA"/>
</dbReference>
<dbReference type="Proteomes" id="UP000700732">
    <property type="component" value="Unassembled WGS sequence"/>
</dbReference>
<reference evidence="1 2" key="1">
    <citation type="submission" date="2019-06" db="EMBL/GenBank/DDBJ databases">
        <title>Spirosoma utsteinense sp. nov. isolated from Antarctic ice-free soils.</title>
        <authorList>
            <person name="Tahon G."/>
        </authorList>
    </citation>
    <scope>NUCLEOTIDE SEQUENCE [LARGE SCALE GENOMIC DNA]</scope>
    <source>
        <strain evidence="1 2">LMG 31447</strain>
    </source>
</reference>
<organism evidence="1 2">
    <name type="scientific">Spirosoma utsteinense</name>
    <dbReference type="NCBI Taxonomy" id="2585773"/>
    <lineage>
        <taxon>Bacteria</taxon>
        <taxon>Pseudomonadati</taxon>
        <taxon>Bacteroidota</taxon>
        <taxon>Cytophagia</taxon>
        <taxon>Cytophagales</taxon>
        <taxon>Cytophagaceae</taxon>
        <taxon>Spirosoma</taxon>
    </lineage>
</organism>
<dbReference type="RefSeq" id="WP_186738396.1">
    <property type="nucleotide sequence ID" value="NZ_VFIA01000018.1"/>
</dbReference>
<comment type="caution">
    <text evidence="1">The sequence shown here is derived from an EMBL/GenBank/DDBJ whole genome shotgun (WGS) entry which is preliminary data.</text>
</comment>
<evidence type="ECO:0000313" key="1">
    <source>
        <dbReference type="EMBL" id="MBC3792631.1"/>
    </source>
</evidence>
<sequence>MEEVEVPPEAEAILLGYTEQNNSAGASEIKAFYKGKAQNGNKLVGQADGYQIKYDQNEDKFYIVT</sequence>